<reference evidence="1 2" key="1">
    <citation type="submission" date="2017-11" db="EMBL/GenBank/DDBJ databases">
        <title>Genome sequence of Mesoplasma tabanidae BARC 857 (ATCC 49584).</title>
        <authorList>
            <person name="Lo W.-S."/>
            <person name="Kuo C.-H."/>
        </authorList>
    </citation>
    <scope>NUCLEOTIDE SEQUENCE [LARGE SCALE GENOMIC DNA]</scope>
    <source>
        <strain evidence="1 2">BARC 857</strain>
    </source>
</reference>
<evidence type="ECO:0000313" key="1">
    <source>
        <dbReference type="EMBL" id="ATZ21623.1"/>
    </source>
</evidence>
<dbReference type="Proteomes" id="UP000232223">
    <property type="component" value="Chromosome"/>
</dbReference>
<dbReference type="EMBL" id="CP024969">
    <property type="protein sequence ID" value="ATZ21623.1"/>
    <property type="molecule type" value="Genomic_DNA"/>
</dbReference>
<organism evidence="1 2">
    <name type="scientific">Mesoplasma tabanidae</name>
    <dbReference type="NCBI Taxonomy" id="219745"/>
    <lineage>
        <taxon>Bacteria</taxon>
        <taxon>Bacillati</taxon>
        <taxon>Mycoplasmatota</taxon>
        <taxon>Mollicutes</taxon>
        <taxon>Entomoplasmatales</taxon>
        <taxon>Entomoplasmataceae</taxon>
        <taxon>Mesoplasma</taxon>
    </lineage>
</organism>
<gene>
    <name evidence="1" type="ORF">MTABA_v1c04240</name>
</gene>
<protein>
    <submittedName>
        <fullName evidence="1">Uncharacterized protein</fullName>
    </submittedName>
</protein>
<name>A0A2K8P7A3_9MOLU</name>
<sequence>MKKLLSIFSVFGLTASSAPTIMHINTSSENASINNEEIRTLGSDDILYNEKALSSERVAYKFNNSYNNELFFHETTATGRPDWTYRTYIIKTNTPKSEGKWIESVAVNNVYGSNKKESEIVWGGDRYYPTSAFARTNYINTNRINTGFPSMPPEYIKAYSNKLASYSWSSGLAVLDYEEWSGITEYDDPYSNNFAFMWIVGSWINPKWSFSNGKAWTNLGREIVLDIKYNSF</sequence>
<keyword evidence="2" id="KW-1185">Reference proteome</keyword>
<dbReference type="AlphaFoldDB" id="A0A2K8P7A3"/>
<dbReference type="KEGG" id="mtab:MTABA_v1c04240"/>
<dbReference type="RefSeq" id="WP_100679559.1">
    <property type="nucleotide sequence ID" value="NZ_CP024969.1"/>
</dbReference>
<dbReference type="OrthoDB" id="392094at2"/>
<evidence type="ECO:0000313" key="2">
    <source>
        <dbReference type="Proteomes" id="UP000232223"/>
    </source>
</evidence>
<accession>A0A2K8P7A3</accession>
<dbReference type="NCBIfam" id="NF038029">
    <property type="entry name" value="LP_plasma"/>
    <property type="match status" value="1"/>
</dbReference>
<proteinExistence type="predicted"/>
<dbReference type="InterPro" id="IPR054816">
    <property type="entry name" value="Lipoprotein_mollicutes-type_CS"/>
</dbReference>